<protein>
    <submittedName>
        <fullName evidence="3">2-keto-4-pentenoate hydratase</fullName>
    </submittedName>
</protein>
<dbReference type="Pfam" id="PF01557">
    <property type="entry name" value="FAA_hydrolase"/>
    <property type="match status" value="1"/>
</dbReference>
<dbReference type="AlphaFoldDB" id="A0A9X4REF9"/>
<dbReference type="SUPFAM" id="SSF56529">
    <property type="entry name" value="FAH"/>
    <property type="match status" value="1"/>
</dbReference>
<evidence type="ECO:0000259" key="2">
    <source>
        <dbReference type="Pfam" id="PF01557"/>
    </source>
</evidence>
<dbReference type="Gene3D" id="3.90.850.10">
    <property type="entry name" value="Fumarylacetoacetase-like, C-terminal domain"/>
    <property type="match status" value="1"/>
</dbReference>
<keyword evidence="4" id="KW-1185">Reference proteome</keyword>
<comment type="caution">
    <text evidence="3">The sequence shown here is derived from an EMBL/GenBank/DDBJ whole genome shotgun (WGS) entry which is preliminary data.</text>
</comment>
<dbReference type="EMBL" id="JANRHA010000006">
    <property type="protein sequence ID" value="MDG3015187.1"/>
    <property type="molecule type" value="Genomic_DNA"/>
</dbReference>
<dbReference type="Proteomes" id="UP001152755">
    <property type="component" value="Unassembled WGS sequence"/>
</dbReference>
<name>A0A9X4REF9_9ACTN</name>
<evidence type="ECO:0000256" key="1">
    <source>
        <dbReference type="ARBA" id="ARBA00023239"/>
    </source>
</evidence>
<feature type="domain" description="Fumarylacetoacetase-like C-terminal" evidence="2">
    <location>
        <begin position="103"/>
        <end position="257"/>
    </location>
</feature>
<sequence>MLSAAVRDDIARRLAEAERRRRPVTPLSVDHPAIEVPDAYEIQLINIRRRTAAGARIVGYKVGLTSKVMQEMIGVDEPDFGHLLEEMRIEEDRPADASRFCAARVEAEIAFLLGADLPGGRCTVDDVLDATEFVAPSIEVIDTRIEDWRIGVCDTIADNASSAGFAIGAARVAPDAIDLVGIEASLLANGEKVAAGRSDAVMGHPARAVAWFADQMDGLGIHLKAGDIVLPGSCTKAIDIHAGDEFVADFTGLGGVRIAFG</sequence>
<dbReference type="InterPro" id="IPR011234">
    <property type="entry name" value="Fumarylacetoacetase-like_C"/>
</dbReference>
<keyword evidence="1" id="KW-0456">Lyase</keyword>
<dbReference type="PANTHER" id="PTHR30143">
    <property type="entry name" value="ACID HYDRATASE"/>
    <property type="match status" value="1"/>
</dbReference>
<gene>
    <name evidence="3" type="ORF">NVS88_11550</name>
</gene>
<accession>A0A9X4REF9</accession>
<dbReference type="PANTHER" id="PTHR30143:SF0">
    <property type="entry name" value="2-KETO-4-PENTENOATE HYDRATASE"/>
    <property type="match status" value="1"/>
</dbReference>
<dbReference type="GO" id="GO:0008684">
    <property type="term" value="F:2-oxopent-4-enoate hydratase activity"/>
    <property type="evidence" value="ECO:0007669"/>
    <property type="project" value="TreeGrafter"/>
</dbReference>
<dbReference type="GO" id="GO:0005737">
    <property type="term" value="C:cytoplasm"/>
    <property type="evidence" value="ECO:0007669"/>
    <property type="project" value="TreeGrafter"/>
</dbReference>
<organism evidence="3 4">
    <name type="scientific">Speluncibacter jeojiensis</name>
    <dbReference type="NCBI Taxonomy" id="2710754"/>
    <lineage>
        <taxon>Bacteria</taxon>
        <taxon>Bacillati</taxon>
        <taxon>Actinomycetota</taxon>
        <taxon>Actinomycetes</taxon>
        <taxon>Mycobacteriales</taxon>
        <taxon>Speluncibacteraceae</taxon>
        <taxon>Speluncibacter</taxon>
    </lineage>
</organism>
<evidence type="ECO:0000313" key="4">
    <source>
        <dbReference type="Proteomes" id="UP001152755"/>
    </source>
</evidence>
<reference evidence="3" key="1">
    <citation type="submission" date="2022-08" db="EMBL/GenBank/DDBJ databases">
        <title>Genome analysis of Corynebacteriales strain.</title>
        <authorList>
            <person name="Lee S.D."/>
        </authorList>
    </citation>
    <scope>NUCLEOTIDE SEQUENCE</scope>
    <source>
        <strain evidence="3">D3-21</strain>
    </source>
</reference>
<dbReference type="InterPro" id="IPR036663">
    <property type="entry name" value="Fumarylacetoacetase_C_sf"/>
</dbReference>
<proteinExistence type="predicted"/>
<dbReference type="InterPro" id="IPR050772">
    <property type="entry name" value="Hydratase-Decarb/MhpD_sf"/>
</dbReference>
<evidence type="ECO:0000313" key="3">
    <source>
        <dbReference type="EMBL" id="MDG3015187.1"/>
    </source>
</evidence>
<dbReference type="RefSeq" id="WP_277833650.1">
    <property type="nucleotide sequence ID" value="NZ_JAAIVF010000005.1"/>
</dbReference>